<accession>A0AAW9DRI3</accession>
<feature type="transmembrane region" description="Helical" evidence="1">
    <location>
        <begin position="46"/>
        <end position="67"/>
    </location>
</feature>
<evidence type="ECO:0000256" key="1">
    <source>
        <dbReference type="SAM" id="Phobius"/>
    </source>
</evidence>
<proteinExistence type="predicted"/>
<protein>
    <recommendedName>
        <fullName evidence="4">DUF2244 domain-containing protein</fullName>
    </recommendedName>
</protein>
<dbReference type="RefSeq" id="WP_319614207.1">
    <property type="nucleotide sequence ID" value="NZ_JAWXYB010000018.1"/>
</dbReference>
<reference evidence="2 3" key="1">
    <citation type="submission" date="2023-11" db="EMBL/GenBank/DDBJ databases">
        <title>MicrobeMod: A computational toolkit for identifying prokaryotic methylation and restriction-modification with nanopore sequencing.</title>
        <authorList>
            <person name="Crits-Christoph A."/>
            <person name="Kang S.C."/>
            <person name="Lee H."/>
            <person name="Ostrov N."/>
        </authorList>
    </citation>
    <scope>NUCLEOTIDE SEQUENCE [LARGE SCALE GENOMIC DNA]</scope>
    <source>
        <strain evidence="2 3">DSMZ 700</strain>
    </source>
</reference>
<sequence>MNDDPDSLALRAGPPPNSPPLPIALMIVALGIIGPILFVRDAVPSVFLTVMTVLLPVAGVVSLIAAFESFRRRRADPLVRTRAVIGRHGVTLSPHAGPAETYLWHEIADAQVSKSVLMLHLNGDGGKRTRRAIRYGMLETPVEMLQGRLSSGLTQSREIVTSTAMSSKLH</sequence>
<name>A0AAW9DRI3_ACIAO</name>
<dbReference type="Proteomes" id="UP001279553">
    <property type="component" value="Unassembled WGS sequence"/>
</dbReference>
<keyword evidence="1" id="KW-0472">Membrane</keyword>
<dbReference type="AlphaFoldDB" id="A0AAW9DRI3"/>
<keyword evidence="1" id="KW-1133">Transmembrane helix</keyword>
<gene>
    <name evidence="2" type="ORF">SIL87_10945</name>
</gene>
<evidence type="ECO:0008006" key="4">
    <source>
        <dbReference type="Google" id="ProtNLM"/>
    </source>
</evidence>
<dbReference type="EMBL" id="JAWXYB010000018">
    <property type="protein sequence ID" value="MDX5931283.1"/>
    <property type="molecule type" value="Genomic_DNA"/>
</dbReference>
<evidence type="ECO:0000313" key="3">
    <source>
        <dbReference type="Proteomes" id="UP001279553"/>
    </source>
</evidence>
<feature type="transmembrane region" description="Helical" evidence="1">
    <location>
        <begin position="20"/>
        <end position="39"/>
    </location>
</feature>
<keyword evidence="1" id="KW-0812">Transmembrane</keyword>
<organism evidence="2 3">
    <name type="scientific">Acidiphilium acidophilum</name>
    <name type="common">Thiobacillus acidophilus</name>
    <dbReference type="NCBI Taxonomy" id="76588"/>
    <lineage>
        <taxon>Bacteria</taxon>
        <taxon>Pseudomonadati</taxon>
        <taxon>Pseudomonadota</taxon>
        <taxon>Alphaproteobacteria</taxon>
        <taxon>Acetobacterales</taxon>
        <taxon>Acidocellaceae</taxon>
        <taxon>Acidiphilium</taxon>
    </lineage>
</organism>
<evidence type="ECO:0000313" key="2">
    <source>
        <dbReference type="EMBL" id="MDX5931283.1"/>
    </source>
</evidence>
<comment type="caution">
    <text evidence="2">The sequence shown here is derived from an EMBL/GenBank/DDBJ whole genome shotgun (WGS) entry which is preliminary data.</text>
</comment>
<keyword evidence="3" id="KW-1185">Reference proteome</keyword>